<reference evidence="2 3" key="1">
    <citation type="submission" date="2023-08" db="EMBL/GenBank/DDBJ databases">
        <authorList>
            <person name="Girao M."/>
            <person name="Carvalho M.F."/>
        </authorList>
    </citation>
    <scope>NUCLEOTIDE SEQUENCE [LARGE SCALE GENOMIC DNA]</scope>
    <source>
        <strain evidence="2 3">CT-R113</strain>
    </source>
</reference>
<keyword evidence="3" id="KW-1185">Reference proteome</keyword>
<evidence type="ECO:0000313" key="2">
    <source>
        <dbReference type="EMBL" id="MEE2040922.1"/>
    </source>
</evidence>
<name>A0ABU7KFD6_9ACTN</name>
<protein>
    <submittedName>
        <fullName evidence="2">Uncharacterized protein</fullName>
    </submittedName>
</protein>
<comment type="caution">
    <text evidence="2">The sequence shown here is derived from an EMBL/GenBank/DDBJ whole genome shotgun (WGS) entry which is preliminary data.</text>
</comment>
<evidence type="ECO:0000256" key="1">
    <source>
        <dbReference type="SAM" id="Phobius"/>
    </source>
</evidence>
<dbReference type="EMBL" id="JAUZMY010000037">
    <property type="protein sequence ID" value="MEE2040922.1"/>
    <property type="molecule type" value="Genomic_DNA"/>
</dbReference>
<keyword evidence="1" id="KW-0472">Membrane</keyword>
<evidence type="ECO:0000313" key="3">
    <source>
        <dbReference type="Proteomes" id="UP001356095"/>
    </source>
</evidence>
<feature type="transmembrane region" description="Helical" evidence="1">
    <location>
        <begin position="16"/>
        <end position="34"/>
    </location>
</feature>
<dbReference type="Proteomes" id="UP001356095">
    <property type="component" value="Unassembled WGS sequence"/>
</dbReference>
<organism evidence="2 3">
    <name type="scientific">Nocardiopsis codii</name>
    <dbReference type="NCBI Taxonomy" id="3065942"/>
    <lineage>
        <taxon>Bacteria</taxon>
        <taxon>Bacillati</taxon>
        <taxon>Actinomycetota</taxon>
        <taxon>Actinomycetes</taxon>
        <taxon>Streptosporangiales</taxon>
        <taxon>Nocardiopsidaceae</taxon>
        <taxon>Nocardiopsis</taxon>
    </lineage>
</organism>
<proteinExistence type="predicted"/>
<keyword evidence="1" id="KW-0812">Transmembrane</keyword>
<keyword evidence="1" id="KW-1133">Transmembrane helix</keyword>
<dbReference type="RefSeq" id="WP_330094686.1">
    <property type="nucleotide sequence ID" value="NZ_JAUZMY010000037.1"/>
</dbReference>
<gene>
    <name evidence="2" type="ORF">Q8791_27245</name>
</gene>
<accession>A0ABU7KFD6</accession>
<sequence>MKKTQKDDDGQAKTPWWAVALLSGAAKAVVSYLLNRWLNDFGPN</sequence>